<accession>A0A8X6YJ88</accession>
<dbReference type="GO" id="GO:0005576">
    <property type="term" value="C:extracellular region"/>
    <property type="evidence" value="ECO:0007669"/>
    <property type="project" value="InterPro"/>
</dbReference>
<dbReference type="Pfam" id="PF02740">
    <property type="entry name" value="Colipase_C"/>
    <property type="match status" value="1"/>
</dbReference>
<keyword evidence="1" id="KW-0732">Signal</keyword>
<comment type="caution">
    <text evidence="3">The sequence shown here is derived from an EMBL/GenBank/DDBJ whole genome shotgun (WGS) entry which is preliminary data.</text>
</comment>
<evidence type="ECO:0000313" key="3">
    <source>
        <dbReference type="EMBL" id="GFY71880.1"/>
    </source>
</evidence>
<dbReference type="Gene3D" id="2.10.80.10">
    <property type="entry name" value="Lipase, subunit A"/>
    <property type="match status" value="1"/>
</dbReference>
<organism evidence="3 4">
    <name type="scientific">Trichonephila inaurata madagascariensis</name>
    <dbReference type="NCBI Taxonomy" id="2747483"/>
    <lineage>
        <taxon>Eukaryota</taxon>
        <taxon>Metazoa</taxon>
        <taxon>Ecdysozoa</taxon>
        <taxon>Arthropoda</taxon>
        <taxon>Chelicerata</taxon>
        <taxon>Arachnida</taxon>
        <taxon>Araneae</taxon>
        <taxon>Araneomorphae</taxon>
        <taxon>Entelegynae</taxon>
        <taxon>Araneoidea</taxon>
        <taxon>Nephilidae</taxon>
        <taxon>Trichonephila</taxon>
        <taxon>Trichonephila inaurata</taxon>
    </lineage>
</organism>
<evidence type="ECO:0000256" key="1">
    <source>
        <dbReference type="SAM" id="SignalP"/>
    </source>
</evidence>
<feature type="domain" description="Colipase C-terminal" evidence="2">
    <location>
        <begin position="68"/>
        <end position="88"/>
    </location>
</feature>
<dbReference type="AlphaFoldDB" id="A0A8X6YJ88"/>
<feature type="chain" id="PRO_5036502955" evidence="1">
    <location>
        <begin position="20"/>
        <end position="95"/>
    </location>
</feature>
<protein>
    <submittedName>
        <fullName evidence="3">Colipase_C domain-containing protein</fullName>
    </submittedName>
</protein>
<evidence type="ECO:0000313" key="4">
    <source>
        <dbReference type="Proteomes" id="UP000886998"/>
    </source>
</evidence>
<reference evidence="3" key="1">
    <citation type="submission" date="2020-08" db="EMBL/GenBank/DDBJ databases">
        <title>Multicomponent nature underlies the extraordinary mechanical properties of spider dragline silk.</title>
        <authorList>
            <person name="Kono N."/>
            <person name="Nakamura H."/>
            <person name="Mori M."/>
            <person name="Yoshida Y."/>
            <person name="Ohtoshi R."/>
            <person name="Malay A.D."/>
            <person name="Moran D.A.P."/>
            <person name="Tomita M."/>
            <person name="Numata K."/>
            <person name="Arakawa K."/>
        </authorList>
    </citation>
    <scope>NUCLEOTIDE SEQUENCE</scope>
</reference>
<dbReference type="InterPro" id="IPR017914">
    <property type="entry name" value="Colipase_C"/>
</dbReference>
<dbReference type="EMBL" id="BMAV01019137">
    <property type="protein sequence ID" value="GFY71880.1"/>
    <property type="molecule type" value="Genomic_DNA"/>
</dbReference>
<gene>
    <name evidence="3" type="primary">NCL1_03911</name>
    <name evidence="3" type="ORF">TNIN_284391</name>
</gene>
<evidence type="ECO:0000259" key="2">
    <source>
        <dbReference type="Pfam" id="PF02740"/>
    </source>
</evidence>
<proteinExistence type="predicted"/>
<dbReference type="GO" id="GO:0008047">
    <property type="term" value="F:enzyme activator activity"/>
    <property type="evidence" value="ECO:0007669"/>
    <property type="project" value="InterPro"/>
</dbReference>
<dbReference type="Proteomes" id="UP000886998">
    <property type="component" value="Unassembled WGS sequence"/>
</dbReference>
<feature type="signal peptide" evidence="1">
    <location>
        <begin position="1"/>
        <end position="19"/>
    </location>
</feature>
<name>A0A8X6YJ88_9ARAC</name>
<dbReference type="SUPFAM" id="SSF57190">
    <property type="entry name" value="Colipase-like"/>
    <property type="match status" value="1"/>
</dbReference>
<dbReference type="GO" id="GO:0016042">
    <property type="term" value="P:lipid catabolic process"/>
    <property type="evidence" value="ECO:0007669"/>
    <property type="project" value="InterPro"/>
</dbReference>
<dbReference type="GO" id="GO:0007586">
    <property type="term" value="P:digestion"/>
    <property type="evidence" value="ECO:0007669"/>
    <property type="project" value="InterPro"/>
</dbReference>
<keyword evidence="4" id="KW-1185">Reference proteome</keyword>
<dbReference type="OrthoDB" id="6406712at2759"/>
<sequence length="95" mass="10194">MKTLLLCFVAVFCVAVTLGERCYTQDDCKDGECCTGGISPWVKGSCKNLANEGESCDPASPDTGKYFLHCPCKSGLRCDDSKKIMGSIKCVLEGI</sequence>